<dbReference type="AlphaFoldDB" id="A0A1E3VCA6"/>
<gene>
    <name evidence="1" type="ORF">A8M32_10395</name>
</gene>
<keyword evidence="2" id="KW-1185">Reference proteome</keyword>
<dbReference type="Proteomes" id="UP000094342">
    <property type="component" value="Unassembled WGS sequence"/>
</dbReference>
<accession>A0A1E3VCA6</accession>
<dbReference type="InterPro" id="IPR024501">
    <property type="entry name" value="DUF3141"/>
</dbReference>
<dbReference type="Pfam" id="PF11339">
    <property type="entry name" value="DUF3141"/>
    <property type="match status" value="1"/>
</dbReference>
<comment type="caution">
    <text evidence="1">The sequence shown here is derived from an EMBL/GenBank/DDBJ whole genome shotgun (WGS) entry which is preliminary data.</text>
</comment>
<dbReference type="RefSeq" id="WP_069458326.1">
    <property type="nucleotide sequence ID" value="NZ_CP034911.1"/>
</dbReference>
<evidence type="ECO:0000313" key="2">
    <source>
        <dbReference type="Proteomes" id="UP000094342"/>
    </source>
</evidence>
<organism evidence="1 2">
    <name type="scientific">Sinorhizobium alkalisoli</name>
    <dbReference type="NCBI Taxonomy" id="1752398"/>
    <lineage>
        <taxon>Bacteria</taxon>
        <taxon>Pseudomonadati</taxon>
        <taxon>Pseudomonadota</taxon>
        <taxon>Alphaproteobacteria</taxon>
        <taxon>Hyphomicrobiales</taxon>
        <taxon>Rhizobiaceae</taxon>
        <taxon>Sinorhizobium/Ensifer group</taxon>
        <taxon>Sinorhizobium</taxon>
    </lineage>
</organism>
<proteinExistence type="predicted"/>
<reference evidence="2" key="1">
    <citation type="submission" date="2016-05" db="EMBL/GenBank/DDBJ databases">
        <authorList>
            <person name="Li Y."/>
        </authorList>
    </citation>
    <scope>NUCLEOTIDE SEQUENCE [LARGE SCALE GENOMIC DNA]</scope>
    <source>
        <strain evidence="2">YIC4027</strain>
    </source>
</reference>
<dbReference type="EMBL" id="LYBW01000056">
    <property type="protein sequence ID" value="ODR91218.1"/>
    <property type="molecule type" value="Genomic_DNA"/>
</dbReference>
<name>A0A1E3VCA6_9HYPH</name>
<dbReference type="STRING" id="1752398.A8M32_10395"/>
<evidence type="ECO:0000313" key="1">
    <source>
        <dbReference type="EMBL" id="ODR91218.1"/>
    </source>
</evidence>
<protein>
    <submittedName>
        <fullName evidence="1">Uncharacterized protein</fullName>
    </submittedName>
</protein>
<sequence>MLGKRIIYLLNDEVGHLGIFISSDVMSKEYHEVVTTLDAIELLAPGIYELCIKNFKEVGTNELYSVEIAERSFDDIRVLCDNFDCESAFTAVSRVSEFQAQLYQMLARPFVKMAVTNFGAELGRAMHPLRLSRTLTSSNNPFTGSVEYAAKQVRACRHKASEDNPFLAVEAAWVLSVRSTLEFWRECRDMSSEMLFLTLWNTPWVCYIEHFRKWNEESTLVDDRQQVSGSITALSDSKAGGFVEAVIRMLVLLVKDRHSVRRDRLRRWLDVLKIEPFKSLDAERLQTIIRQQASIASDEVEHAIQTLPILLPECEKRRLAYRLVCHIIGPAKEMLPGTRALLQQFAEVLGQPCAEGDVAENPLSIVPDQRP</sequence>